<dbReference type="Proteomes" id="UP000279236">
    <property type="component" value="Unassembled WGS sequence"/>
</dbReference>
<keyword evidence="9" id="KW-1185">Reference proteome</keyword>
<comment type="subcellular location">
    <subcellularLocation>
        <location evidence="1">Cell membrane</location>
        <topology evidence="1">Multi-pass membrane protein</topology>
    </subcellularLocation>
</comment>
<feature type="transmembrane region" description="Helical" evidence="7">
    <location>
        <begin position="83"/>
        <end position="107"/>
    </location>
</feature>
<keyword evidence="3" id="KW-1003">Cell membrane</keyword>
<keyword evidence="4 7" id="KW-0812">Transmembrane</keyword>
<evidence type="ECO:0000256" key="1">
    <source>
        <dbReference type="ARBA" id="ARBA00004651"/>
    </source>
</evidence>
<evidence type="ECO:0000256" key="5">
    <source>
        <dbReference type="ARBA" id="ARBA00022989"/>
    </source>
</evidence>
<evidence type="ECO:0000256" key="6">
    <source>
        <dbReference type="ARBA" id="ARBA00023136"/>
    </source>
</evidence>
<proteinExistence type="predicted"/>
<organism evidence="8 9">
    <name type="scientific">Apiotrichum porosum</name>
    <dbReference type="NCBI Taxonomy" id="105984"/>
    <lineage>
        <taxon>Eukaryota</taxon>
        <taxon>Fungi</taxon>
        <taxon>Dikarya</taxon>
        <taxon>Basidiomycota</taxon>
        <taxon>Agaricomycotina</taxon>
        <taxon>Tremellomycetes</taxon>
        <taxon>Trichosporonales</taxon>
        <taxon>Trichosporonaceae</taxon>
        <taxon>Apiotrichum</taxon>
    </lineage>
</organism>
<evidence type="ECO:0000313" key="9">
    <source>
        <dbReference type="Proteomes" id="UP000279236"/>
    </source>
</evidence>
<dbReference type="AlphaFoldDB" id="A0A427XE18"/>
<keyword evidence="5 7" id="KW-1133">Transmembrane helix</keyword>
<evidence type="ECO:0008006" key="10">
    <source>
        <dbReference type="Google" id="ProtNLM"/>
    </source>
</evidence>
<dbReference type="EMBL" id="RSCE01000018">
    <property type="protein sequence ID" value="RSH77149.1"/>
    <property type="molecule type" value="Genomic_DNA"/>
</dbReference>
<feature type="transmembrane region" description="Helical" evidence="7">
    <location>
        <begin position="404"/>
        <end position="423"/>
    </location>
</feature>
<dbReference type="PANTHER" id="PTHR43549:SF2">
    <property type="entry name" value="MULTIDRUG RESISTANCE PROTEIN NORM-RELATED"/>
    <property type="match status" value="1"/>
</dbReference>
<dbReference type="RefSeq" id="XP_028472296.1">
    <property type="nucleotide sequence ID" value="XM_028619427.1"/>
</dbReference>
<feature type="transmembrane region" description="Helical" evidence="7">
    <location>
        <begin position="156"/>
        <end position="179"/>
    </location>
</feature>
<dbReference type="OrthoDB" id="2119662at2759"/>
<evidence type="ECO:0000256" key="2">
    <source>
        <dbReference type="ARBA" id="ARBA00022448"/>
    </source>
</evidence>
<feature type="transmembrane region" description="Helical" evidence="7">
    <location>
        <begin position="191"/>
        <end position="215"/>
    </location>
</feature>
<evidence type="ECO:0000256" key="4">
    <source>
        <dbReference type="ARBA" id="ARBA00022692"/>
    </source>
</evidence>
<feature type="transmembrane region" description="Helical" evidence="7">
    <location>
        <begin position="429"/>
        <end position="454"/>
    </location>
</feature>
<dbReference type="InterPro" id="IPR052031">
    <property type="entry name" value="Membrane_Transporter-Flippase"/>
</dbReference>
<feature type="transmembrane region" description="Helical" evidence="7">
    <location>
        <begin position="287"/>
        <end position="305"/>
    </location>
</feature>
<accession>A0A427XE18</accession>
<dbReference type="GO" id="GO:0005886">
    <property type="term" value="C:plasma membrane"/>
    <property type="evidence" value="ECO:0007669"/>
    <property type="project" value="UniProtKB-SubCell"/>
</dbReference>
<comment type="caution">
    <text evidence="8">The sequence shown here is derived from an EMBL/GenBank/DDBJ whole genome shotgun (WGS) entry which is preliminary data.</text>
</comment>
<evidence type="ECO:0000313" key="8">
    <source>
        <dbReference type="EMBL" id="RSH77149.1"/>
    </source>
</evidence>
<dbReference type="STRING" id="105984.A0A427XE18"/>
<keyword evidence="6 7" id="KW-0472">Membrane</keyword>
<feature type="transmembrane region" description="Helical" evidence="7">
    <location>
        <begin position="373"/>
        <end position="392"/>
    </location>
</feature>
<keyword evidence="2" id="KW-0813">Transport</keyword>
<sequence>MAQNCFPAGETGALAFNIASFIPPAVYMTLTKLWISGIDPAMVATSEAWTYIGVAAEVINEGLPRAAYKVIGDRARLSHPQRVTTAFTMIAVQCVLGAILSIIIAGAAKEFAASFVPANVWLRSVKYVRISAFSSLFSALEVAVSTSTRALDCPDVPLAIATATTALNILLDVLLVSKYRVYKNADVTTQAAIRLACDGAGAMVGLVYFTSLMLWKKSPDMRRWLVRPHFSALRSIIVPGSYTFIESAIRNAFYLWLVHGIVSLGNDYATAWAIFNTIRWGLVMVPVYALEATSATFVGHAWGAFRQRTADGSLVTKANVWLICRPAMVSVAIALVVEVPLCIGMSLAGTYPFALYLSQSPAVATITAHMWRTIDWCYILYAATTQLAAILLATKPQWYLGQSLASNLLWVMPWAIVVQVHGLKSGDPWMWHAIVFGGSMVFSFVVVLIVLVFWGWRVWRTKWDTAPRPIMVQPTYQL</sequence>
<dbReference type="GeneID" id="39588326"/>
<reference evidence="8 9" key="1">
    <citation type="submission" date="2018-11" db="EMBL/GenBank/DDBJ databases">
        <title>Genome sequence of Apiotrichum porosum DSM 27194.</title>
        <authorList>
            <person name="Aliyu H."/>
            <person name="Gorte O."/>
            <person name="Ochsenreither K."/>
        </authorList>
    </citation>
    <scope>NUCLEOTIDE SEQUENCE [LARGE SCALE GENOMIC DNA]</scope>
    <source>
        <strain evidence="8 9">DSM 27194</strain>
    </source>
</reference>
<dbReference type="PANTHER" id="PTHR43549">
    <property type="entry name" value="MULTIDRUG RESISTANCE PROTEIN YPNP-RELATED"/>
    <property type="match status" value="1"/>
</dbReference>
<name>A0A427XE18_9TREE</name>
<gene>
    <name evidence="8" type="ORF">EHS24_003783</name>
</gene>
<feature type="transmembrane region" description="Helical" evidence="7">
    <location>
        <begin position="326"/>
        <end position="353"/>
    </location>
</feature>
<evidence type="ECO:0000256" key="7">
    <source>
        <dbReference type="SAM" id="Phobius"/>
    </source>
</evidence>
<evidence type="ECO:0000256" key="3">
    <source>
        <dbReference type="ARBA" id="ARBA00022475"/>
    </source>
</evidence>
<feature type="transmembrane region" description="Helical" evidence="7">
    <location>
        <begin position="253"/>
        <end position="275"/>
    </location>
</feature>
<protein>
    <recommendedName>
        <fullName evidence="10">Polysaccharide biosynthesis protein C-terminal domain-containing protein</fullName>
    </recommendedName>
</protein>